<evidence type="ECO:0000259" key="1">
    <source>
        <dbReference type="Pfam" id="PF07398"/>
    </source>
</evidence>
<evidence type="ECO:0000313" key="4">
    <source>
        <dbReference type="Proteomes" id="UP000254150"/>
    </source>
</evidence>
<dbReference type="GO" id="GO:0005886">
    <property type="term" value="C:plasma membrane"/>
    <property type="evidence" value="ECO:0007669"/>
    <property type="project" value="TreeGrafter"/>
</dbReference>
<feature type="domain" description="MDMPI C-terminal" evidence="1">
    <location>
        <begin position="165"/>
        <end position="270"/>
    </location>
</feature>
<dbReference type="Pfam" id="PF07398">
    <property type="entry name" value="MDMPI_C"/>
    <property type="match status" value="1"/>
</dbReference>
<accession>A0A380MVD0</accession>
<proteinExistence type="predicted"/>
<sequence>MPLRGAGATLRAMTHRDLSYDRFCDEVTVQTGRLREALAGADLQARVPTCPEWTLRDLAVHVGGATRWMNEIVRSRASAEVPDEAVPHFVGPTAEEGPKALDAWLAEGAEAAAEALREAGPGRKMWTWSWDQSSSFWARRLTQEVLVHRADACIAAGVPFAADAELASDAVDEWLEIVAYVQRVRPTDSAAELRGGGRTLHLHATDVAPGVRGEWLIELTETGFEVREEHVGDATVELRGPMTELMLAFYRRLPVTGDEVEVRGDRALLDFWLERATFG</sequence>
<dbReference type="PANTHER" id="PTHR40758">
    <property type="entry name" value="CONSERVED PROTEIN"/>
    <property type="match status" value="1"/>
</dbReference>
<dbReference type="GO" id="GO:0046872">
    <property type="term" value="F:metal ion binding"/>
    <property type="evidence" value="ECO:0007669"/>
    <property type="project" value="InterPro"/>
</dbReference>
<feature type="domain" description="Mycothiol-dependent maleylpyruvate isomerase metal-binding" evidence="2">
    <location>
        <begin position="26"/>
        <end position="152"/>
    </location>
</feature>
<dbReference type="PANTHER" id="PTHR40758:SF1">
    <property type="entry name" value="CONSERVED PROTEIN"/>
    <property type="match status" value="1"/>
</dbReference>
<dbReference type="InterPro" id="IPR017517">
    <property type="entry name" value="Maleyloyr_isom"/>
</dbReference>
<gene>
    <name evidence="3" type="ORF">NCTC7807_01546</name>
</gene>
<dbReference type="AlphaFoldDB" id="A0A380MVD0"/>
<dbReference type="NCBIfam" id="TIGR03083">
    <property type="entry name" value="maleylpyruvate isomerase family mycothiol-dependent enzyme"/>
    <property type="match status" value="1"/>
</dbReference>
<dbReference type="Proteomes" id="UP000254150">
    <property type="component" value="Unassembled WGS sequence"/>
</dbReference>
<reference evidence="3 4" key="1">
    <citation type="submission" date="2018-06" db="EMBL/GenBank/DDBJ databases">
        <authorList>
            <consortium name="Pathogen Informatics"/>
            <person name="Doyle S."/>
        </authorList>
    </citation>
    <scope>NUCLEOTIDE SEQUENCE [LARGE SCALE GENOMIC DNA]</scope>
    <source>
        <strain evidence="3 4">NCTC7807</strain>
    </source>
</reference>
<organism evidence="3 4">
    <name type="scientific">Streptomyces griseus</name>
    <dbReference type="NCBI Taxonomy" id="1911"/>
    <lineage>
        <taxon>Bacteria</taxon>
        <taxon>Bacillati</taxon>
        <taxon>Actinomycetota</taxon>
        <taxon>Actinomycetes</taxon>
        <taxon>Kitasatosporales</taxon>
        <taxon>Streptomycetaceae</taxon>
        <taxon>Streptomyces</taxon>
    </lineage>
</organism>
<dbReference type="Pfam" id="PF11716">
    <property type="entry name" value="MDMPI_N"/>
    <property type="match status" value="1"/>
</dbReference>
<protein>
    <submittedName>
        <fullName evidence="3">Uncharacterized Actinobacterial protein</fullName>
    </submittedName>
</protein>
<evidence type="ECO:0000313" key="3">
    <source>
        <dbReference type="EMBL" id="SUO96144.1"/>
    </source>
</evidence>
<dbReference type="EMBL" id="UHID01000001">
    <property type="protein sequence ID" value="SUO96144.1"/>
    <property type="molecule type" value="Genomic_DNA"/>
</dbReference>
<dbReference type="SUPFAM" id="SSF109854">
    <property type="entry name" value="DinB/YfiT-like putative metalloenzymes"/>
    <property type="match status" value="1"/>
</dbReference>
<dbReference type="InterPro" id="IPR034660">
    <property type="entry name" value="DinB/YfiT-like"/>
</dbReference>
<evidence type="ECO:0000259" key="2">
    <source>
        <dbReference type="Pfam" id="PF11716"/>
    </source>
</evidence>
<dbReference type="InterPro" id="IPR010872">
    <property type="entry name" value="MDMPI_C-term_domain"/>
</dbReference>
<dbReference type="InterPro" id="IPR024344">
    <property type="entry name" value="MDMPI_metal-binding"/>
</dbReference>
<name>A0A380MVD0_STRGR</name>